<evidence type="ECO:0000256" key="5">
    <source>
        <dbReference type="ARBA" id="ARBA00023139"/>
    </source>
</evidence>
<accession>W5SIE2</accession>
<dbReference type="AlphaFoldDB" id="W5SIE2"/>
<dbReference type="Pfam" id="PF00921">
    <property type="entry name" value="Lipoprotein_2"/>
    <property type="match status" value="1"/>
</dbReference>
<keyword evidence="3" id="KW-0732">Signal</keyword>
<evidence type="ECO:0000313" key="9">
    <source>
        <dbReference type="EMBL" id="AHH06924.1"/>
    </source>
</evidence>
<keyword evidence="5 8" id="KW-0564">Palmitate</keyword>
<dbReference type="GO" id="GO:0009279">
    <property type="term" value="C:cell outer membrane"/>
    <property type="evidence" value="ECO:0007669"/>
    <property type="project" value="UniProtKB-SubCell"/>
</dbReference>
<evidence type="ECO:0000256" key="7">
    <source>
        <dbReference type="ARBA" id="ARBA00023288"/>
    </source>
</evidence>
<sequence length="319" mass="32916">MSEVLLEVGRSAENAFYTFMGLIADTLGFTAKATTKKSEVGEYFSSLGAKLGEASEELEAVAKKSEGEGSKDKPIALSIRSAVEVAKGVLSTLKGHLDSLKGIGGDDNKVVGWAESDKEGTAANTEELKKAYRALKGIVETATKEGVEELNEGNVQMNAVTVGVSANPEQGAKILATNAADKPAAGDTGKAALIVSTVSGEQMLASIVNPEEKASKITGQANAQTTPLEFAVGGDGANLAQNSVKPSSVSGGIALRSLVKTGKLAANNNNDEKAAQAAGLTAVNKLLIAVEDIIKKTVKKTLEKAKAKIDKAREITKTS</sequence>
<keyword evidence="6 8" id="KW-0998">Cell outer membrane</keyword>
<comment type="function">
    <text evidence="1 8">The Vlp and Vsp proteins are antigenically distinct proteins, only one vlp or vsp gene is transcriptionally active at any one time. Switching between these genes is a mechanism of host immune response evasion.</text>
</comment>
<dbReference type="HOGENOM" id="CLU_054711_2_0_12"/>
<keyword evidence="7 8" id="KW-0449">Lipoprotein</keyword>
<keyword evidence="4 8" id="KW-0472">Membrane</keyword>
<dbReference type="InterPro" id="IPR000680">
    <property type="entry name" value="Borrelia_lipo"/>
</dbReference>
<geneLocation type="plasmid" evidence="9">
    <name>unnamed</name>
</geneLocation>
<evidence type="ECO:0000256" key="4">
    <source>
        <dbReference type="ARBA" id="ARBA00023136"/>
    </source>
</evidence>
<evidence type="ECO:0000256" key="8">
    <source>
        <dbReference type="RuleBase" id="RU363105"/>
    </source>
</evidence>
<gene>
    <name evidence="9" type="ORF">BCD_0858</name>
</gene>
<evidence type="ECO:0000256" key="6">
    <source>
        <dbReference type="ARBA" id="ARBA00023237"/>
    </source>
</evidence>
<evidence type="ECO:0000256" key="2">
    <source>
        <dbReference type="ARBA" id="ARBA00004459"/>
    </source>
</evidence>
<protein>
    <recommendedName>
        <fullName evidence="8">Variable large protein</fullName>
    </recommendedName>
</protein>
<reference evidence="9" key="1">
    <citation type="submission" date="2013-02" db="EMBL/GenBank/DDBJ databases">
        <title>Comparative genomics of Borrelia species.</title>
        <authorList>
            <person name="Schwan T.G."/>
            <person name="Raffel S.J."/>
            <person name="Porcella S.F."/>
        </authorList>
    </citation>
    <scope>NUCLEOTIDE SEQUENCE</scope>
    <source>
        <strain evidence="9">DOU</strain>
        <plasmid evidence="9">unnamed</plasmid>
    </source>
</reference>
<keyword evidence="9" id="KW-0614">Plasmid</keyword>
<proteinExistence type="predicted"/>
<evidence type="ECO:0000256" key="3">
    <source>
        <dbReference type="ARBA" id="ARBA00022729"/>
    </source>
</evidence>
<organism evidence="9">
    <name type="scientific">Borrelia crocidurae DOU</name>
    <dbReference type="NCBI Taxonomy" id="1293575"/>
    <lineage>
        <taxon>Bacteria</taxon>
        <taxon>Pseudomonadati</taxon>
        <taxon>Spirochaetota</taxon>
        <taxon>Spirochaetia</taxon>
        <taxon>Spirochaetales</taxon>
        <taxon>Borreliaceae</taxon>
        <taxon>Borrelia</taxon>
    </lineage>
</organism>
<comment type="subcellular location">
    <subcellularLocation>
        <location evidence="2 8">Cell outer membrane</location>
        <topology evidence="2 8">Lipid-anchor</topology>
    </subcellularLocation>
</comment>
<dbReference type="SUPFAM" id="SSF74748">
    <property type="entry name" value="Variable surface antigen VlsE"/>
    <property type="match status" value="1"/>
</dbReference>
<dbReference type="EMBL" id="CP004270">
    <property type="protein sequence ID" value="AHH06924.1"/>
    <property type="molecule type" value="Genomic_DNA"/>
</dbReference>
<evidence type="ECO:0000256" key="1">
    <source>
        <dbReference type="ARBA" id="ARBA00003932"/>
    </source>
</evidence>
<name>W5SIE2_9SPIR</name>